<evidence type="ECO:0000256" key="10">
    <source>
        <dbReference type="SAM" id="Phobius"/>
    </source>
</evidence>
<dbReference type="AlphaFoldDB" id="A0AAX2ALD6"/>
<sequence>MENFINIVLDSLKIVTFWEAFAMTLSILYLLLAIKQNIWCWVAGFFSTLIYTILFYDALLLMDSFLNLYYLLMSIYGWYSWKYTNKLIEKKNLEISKLSLKTNLNSILILTFLSIILGYIMDNYTQAQYAYLDTFTTVFAIFSTFLLAKKILENWLYWIVIDTISVYIYINKGFYITSILFIFYTILAFIAYINWKKVYANN</sequence>
<evidence type="ECO:0000256" key="9">
    <source>
        <dbReference type="ARBA" id="ARBA00023136"/>
    </source>
</evidence>
<feature type="transmembrane region" description="Helical" evidence="10">
    <location>
        <begin position="12"/>
        <end position="31"/>
    </location>
</feature>
<evidence type="ECO:0000256" key="8">
    <source>
        <dbReference type="ARBA" id="ARBA00022989"/>
    </source>
</evidence>
<protein>
    <recommendedName>
        <fullName evidence="4">Nicotinamide riboside transporter PnuC</fullName>
    </recommendedName>
</protein>
<dbReference type="Pfam" id="PF04973">
    <property type="entry name" value="NMN_transporter"/>
    <property type="match status" value="1"/>
</dbReference>
<gene>
    <name evidence="11" type="ORF">CP985_02580</name>
</gene>
<evidence type="ECO:0000313" key="12">
    <source>
        <dbReference type="Proteomes" id="UP000290092"/>
    </source>
</evidence>
<proteinExistence type="inferred from homology"/>
<feature type="transmembrane region" description="Helical" evidence="10">
    <location>
        <begin position="176"/>
        <end position="195"/>
    </location>
</feature>
<dbReference type="InterPro" id="IPR006419">
    <property type="entry name" value="NMN_transpt_PnuC"/>
</dbReference>
<feature type="transmembrane region" description="Helical" evidence="10">
    <location>
        <begin position="102"/>
        <end position="121"/>
    </location>
</feature>
<feature type="transmembrane region" description="Helical" evidence="10">
    <location>
        <begin position="127"/>
        <end position="148"/>
    </location>
</feature>
<evidence type="ECO:0000256" key="3">
    <source>
        <dbReference type="ARBA" id="ARBA00006669"/>
    </source>
</evidence>
<comment type="subcellular location">
    <subcellularLocation>
        <location evidence="2">Cell membrane</location>
        <topology evidence="2">Multi-pass membrane protein</topology>
    </subcellularLocation>
</comment>
<comment type="caution">
    <text evidence="11">The sequence shown here is derived from an EMBL/GenBank/DDBJ whole genome shotgun (WGS) entry which is preliminary data.</text>
</comment>
<dbReference type="EMBL" id="NXID01000005">
    <property type="protein sequence ID" value="RXK16646.1"/>
    <property type="molecule type" value="Genomic_DNA"/>
</dbReference>
<dbReference type="GO" id="GO:0005886">
    <property type="term" value="C:plasma membrane"/>
    <property type="evidence" value="ECO:0007669"/>
    <property type="project" value="UniProtKB-SubCell"/>
</dbReference>
<comment type="function">
    <text evidence="1">Required for nicotinamide riboside transport across the inner membrane.</text>
</comment>
<dbReference type="PANTHER" id="PTHR36122">
    <property type="entry name" value="NICOTINAMIDE RIBOSIDE TRANSPORTER PNUC"/>
    <property type="match status" value="1"/>
</dbReference>
<dbReference type="Proteomes" id="UP000290092">
    <property type="component" value="Unassembled WGS sequence"/>
</dbReference>
<keyword evidence="9 10" id="KW-0472">Membrane</keyword>
<name>A0AAX2ALD6_9BACT</name>
<keyword evidence="12" id="KW-1185">Reference proteome</keyword>
<evidence type="ECO:0000256" key="4">
    <source>
        <dbReference type="ARBA" id="ARBA00017522"/>
    </source>
</evidence>
<feature type="transmembrane region" description="Helical" evidence="10">
    <location>
        <begin position="155"/>
        <end position="170"/>
    </location>
</feature>
<evidence type="ECO:0000313" key="11">
    <source>
        <dbReference type="EMBL" id="RXK16646.1"/>
    </source>
</evidence>
<dbReference type="NCBIfam" id="TIGR01528">
    <property type="entry name" value="NMN_trans_PnuC"/>
    <property type="match status" value="1"/>
</dbReference>
<keyword evidence="7 10" id="KW-0812">Transmembrane</keyword>
<keyword evidence="5" id="KW-0813">Transport</keyword>
<reference evidence="11 12" key="1">
    <citation type="submission" date="2017-09" db="EMBL/GenBank/DDBJ databases">
        <title>Genomics of the genus Arcobacter.</title>
        <authorList>
            <person name="Perez-Cataluna A."/>
            <person name="Figueras M.J."/>
            <person name="Salas-Masso N."/>
        </authorList>
    </citation>
    <scope>NUCLEOTIDE SEQUENCE [LARGE SCALE GENOMIC DNA]</scope>
    <source>
        <strain evidence="11 12">CECT 7386</strain>
    </source>
</reference>
<dbReference type="PANTHER" id="PTHR36122:SF2">
    <property type="entry name" value="NICOTINAMIDE RIBOSIDE TRANSPORTER PNUC"/>
    <property type="match status" value="1"/>
</dbReference>
<evidence type="ECO:0000256" key="1">
    <source>
        <dbReference type="ARBA" id="ARBA00002672"/>
    </source>
</evidence>
<dbReference type="GO" id="GO:0034257">
    <property type="term" value="F:nicotinamide riboside transmembrane transporter activity"/>
    <property type="evidence" value="ECO:0007669"/>
    <property type="project" value="InterPro"/>
</dbReference>
<evidence type="ECO:0000256" key="2">
    <source>
        <dbReference type="ARBA" id="ARBA00004651"/>
    </source>
</evidence>
<evidence type="ECO:0000256" key="7">
    <source>
        <dbReference type="ARBA" id="ARBA00022692"/>
    </source>
</evidence>
<feature type="transmembrane region" description="Helical" evidence="10">
    <location>
        <begin position="65"/>
        <end position="81"/>
    </location>
</feature>
<comment type="similarity">
    <text evidence="3">Belongs to the nicotinamide ribonucleoside (NR) uptake permease (TC 4.B.1) family.</text>
</comment>
<organism evidence="11 12">
    <name type="scientific">Malaciobacter mytili LMG 24559</name>
    <dbReference type="NCBI Taxonomy" id="1032238"/>
    <lineage>
        <taxon>Bacteria</taxon>
        <taxon>Pseudomonadati</taxon>
        <taxon>Campylobacterota</taxon>
        <taxon>Epsilonproteobacteria</taxon>
        <taxon>Campylobacterales</taxon>
        <taxon>Arcobacteraceae</taxon>
        <taxon>Malaciobacter</taxon>
    </lineage>
</organism>
<evidence type="ECO:0000256" key="6">
    <source>
        <dbReference type="ARBA" id="ARBA00022475"/>
    </source>
</evidence>
<keyword evidence="6" id="KW-1003">Cell membrane</keyword>
<accession>A0AAX2ALD6</accession>
<feature type="transmembrane region" description="Helical" evidence="10">
    <location>
        <begin position="38"/>
        <end position="59"/>
    </location>
</feature>
<keyword evidence="8 10" id="KW-1133">Transmembrane helix</keyword>
<evidence type="ECO:0000256" key="5">
    <source>
        <dbReference type="ARBA" id="ARBA00022448"/>
    </source>
</evidence>